<name>A0A1W2AH05_9FIRM</name>
<keyword evidence="1" id="KW-1133">Transmembrane helix</keyword>
<protein>
    <submittedName>
        <fullName evidence="2">Uncharacterized protein</fullName>
    </submittedName>
</protein>
<dbReference type="EMBL" id="FWXW01000004">
    <property type="protein sequence ID" value="SMC59967.1"/>
    <property type="molecule type" value="Genomic_DNA"/>
</dbReference>
<proteinExistence type="predicted"/>
<keyword evidence="1" id="KW-0472">Membrane</keyword>
<evidence type="ECO:0000256" key="1">
    <source>
        <dbReference type="SAM" id="Phobius"/>
    </source>
</evidence>
<feature type="transmembrane region" description="Helical" evidence="1">
    <location>
        <begin position="62"/>
        <end position="81"/>
    </location>
</feature>
<dbReference type="AlphaFoldDB" id="A0A1W2AH05"/>
<organism evidence="2 3">
    <name type="scientific">Papillibacter cinnamivorans DSM 12816</name>
    <dbReference type="NCBI Taxonomy" id="1122930"/>
    <lineage>
        <taxon>Bacteria</taxon>
        <taxon>Bacillati</taxon>
        <taxon>Bacillota</taxon>
        <taxon>Clostridia</taxon>
        <taxon>Eubacteriales</taxon>
        <taxon>Oscillospiraceae</taxon>
        <taxon>Papillibacter</taxon>
    </lineage>
</organism>
<accession>A0A1W2AH05</accession>
<keyword evidence="3" id="KW-1185">Reference proteome</keyword>
<keyword evidence="1" id="KW-0812">Transmembrane</keyword>
<reference evidence="2 3" key="1">
    <citation type="submission" date="2017-04" db="EMBL/GenBank/DDBJ databases">
        <authorList>
            <person name="Afonso C.L."/>
            <person name="Miller P.J."/>
            <person name="Scott M.A."/>
            <person name="Spackman E."/>
            <person name="Goraichik I."/>
            <person name="Dimitrov K.M."/>
            <person name="Suarez D.L."/>
            <person name="Swayne D.E."/>
        </authorList>
    </citation>
    <scope>NUCLEOTIDE SEQUENCE [LARGE SCALE GENOMIC DNA]</scope>
    <source>
        <strain evidence="2 3">DSM 12816</strain>
    </source>
</reference>
<gene>
    <name evidence="2" type="ORF">SAMN02745168_1716</name>
</gene>
<sequence>MKKFWYLILTVVPNIVIRILISNTDTNHLTMSVALSTIIVMGISQLIGILLMKWIKPAKPAVLDLVSILLAYAIYYALVAATGSY</sequence>
<evidence type="ECO:0000313" key="3">
    <source>
        <dbReference type="Proteomes" id="UP000192790"/>
    </source>
</evidence>
<evidence type="ECO:0000313" key="2">
    <source>
        <dbReference type="EMBL" id="SMC59967.1"/>
    </source>
</evidence>
<feature type="transmembrane region" description="Helical" evidence="1">
    <location>
        <begin position="33"/>
        <end position="55"/>
    </location>
</feature>
<dbReference type="RefSeq" id="WP_143806903.1">
    <property type="nucleotide sequence ID" value="NZ_FWXW01000004.1"/>
</dbReference>
<feature type="transmembrane region" description="Helical" evidence="1">
    <location>
        <begin position="5"/>
        <end position="21"/>
    </location>
</feature>
<dbReference type="Proteomes" id="UP000192790">
    <property type="component" value="Unassembled WGS sequence"/>
</dbReference>
<dbReference type="STRING" id="1122930.SAMN02745168_1716"/>